<gene>
    <name evidence="2" type="ORF">JL102_20415</name>
</gene>
<reference evidence="2" key="1">
    <citation type="submission" date="2021-01" db="EMBL/GenBank/DDBJ databases">
        <title>Fulvivirga kasyanovii gen. nov., sp nov., a novel member of the phylum Bacteroidetes isolated from seawater in a mussel farm.</title>
        <authorList>
            <person name="Zhao L.-H."/>
            <person name="Wang Z.-J."/>
        </authorList>
    </citation>
    <scope>NUCLEOTIDE SEQUENCE</scope>
    <source>
        <strain evidence="2">2943</strain>
    </source>
</reference>
<evidence type="ECO:0000313" key="3">
    <source>
        <dbReference type="Proteomes" id="UP000659388"/>
    </source>
</evidence>
<comment type="caution">
    <text evidence="2">The sequence shown here is derived from an EMBL/GenBank/DDBJ whole genome shotgun (WGS) entry which is preliminary data.</text>
</comment>
<proteinExistence type="predicted"/>
<dbReference type="InterPro" id="IPR038434">
    <property type="entry name" value="YARHG_sf"/>
</dbReference>
<dbReference type="Proteomes" id="UP000659388">
    <property type="component" value="Unassembled WGS sequence"/>
</dbReference>
<dbReference type="Gene3D" id="1.20.58.1690">
    <property type="match status" value="1"/>
</dbReference>
<dbReference type="Pfam" id="PF13308">
    <property type="entry name" value="YARHG"/>
    <property type="match status" value="1"/>
</dbReference>
<name>A0A937FDG9_9BACT</name>
<dbReference type="AlphaFoldDB" id="A0A937FDG9"/>
<keyword evidence="3" id="KW-1185">Reference proteome</keyword>
<sequence length="239" mass="28089">MKVLFAIIISTLSLTGTSYCQQIGFKDIDESQLSPWTPHIDLEYQGTYHFGDSELESSLVIVITTEGSYAQIRSKTWSLTTNDWYYEFRNLDSVQIIDNRFFSSQTNGAFMIYSQNNQMIRTLKIDSPWSEVIEPGHYELGYRYGSLKRYYSGDYIEGSTQILTTRELEKLSFNELTLLKNEIYARYGLVFHDRSLRKHFRQKGWYKEKYKSVDKFLTQLEKNNIINIEIVESQTSRSN</sequence>
<protein>
    <submittedName>
        <fullName evidence="2">YARHG domain-containing protein</fullName>
    </submittedName>
</protein>
<dbReference type="InterPro" id="IPR025582">
    <property type="entry name" value="YARHG_dom"/>
</dbReference>
<dbReference type="SMART" id="SM01324">
    <property type="entry name" value="YARHG"/>
    <property type="match status" value="1"/>
</dbReference>
<evidence type="ECO:0000259" key="1">
    <source>
        <dbReference type="SMART" id="SM01324"/>
    </source>
</evidence>
<dbReference type="RefSeq" id="WP_202246322.1">
    <property type="nucleotide sequence ID" value="NZ_JAESIY010000013.1"/>
</dbReference>
<dbReference type="EMBL" id="JAESIY010000013">
    <property type="protein sequence ID" value="MBL3658528.1"/>
    <property type="molecule type" value="Genomic_DNA"/>
</dbReference>
<evidence type="ECO:0000313" key="2">
    <source>
        <dbReference type="EMBL" id="MBL3658528.1"/>
    </source>
</evidence>
<feature type="domain" description="YARHG" evidence="1">
    <location>
        <begin position="151"/>
        <end position="233"/>
    </location>
</feature>
<organism evidence="2 3">
    <name type="scientific">Fulvivirga sediminis</name>
    <dbReference type="NCBI Taxonomy" id="2803949"/>
    <lineage>
        <taxon>Bacteria</taxon>
        <taxon>Pseudomonadati</taxon>
        <taxon>Bacteroidota</taxon>
        <taxon>Cytophagia</taxon>
        <taxon>Cytophagales</taxon>
        <taxon>Fulvivirgaceae</taxon>
        <taxon>Fulvivirga</taxon>
    </lineage>
</organism>
<accession>A0A937FDG9</accession>